<keyword evidence="2" id="KW-1133">Transmembrane helix</keyword>
<organism evidence="6 7">
    <name type="scientific">Ensifer adhaerens</name>
    <name type="common">Sinorhizobium morelense</name>
    <dbReference type="NCBI Taxonomy" id="106592"/>
    <lineage>
        <taxon>Bacteria</taxon>
        <taxon>Pseudomonadati</taxon>
        <taxon>Pseudomonadota</taxon>
        <taxon>Alphaproteobacteria</taxon>
        <taxon>Hyphomicrobiales</taxon>
        <taxon>Rhizobiaceae</taxon>
        <taxon>Sinorhizobium/Ensifer group</taxon>
        <taxon>Ensifer</taxon>
    </lineage>
</organism>
<keyword evidence="2" id="KW-0472">Membrane</keyword>
<feature type="domain" description="DUF2207" evidence="4">
    <location>
        <begin position="28"/>
        <end position="214"/>
    </location>
</feature>
<dbReference type="AlphaFoldDB" id="A0A0L8BN05"/>
<reference evidence="7" key="1">
    <citation type="submission" date="2015-07" db="EMBL/GenBank/DDBJ databases">
        <title>Whole genome sequence of an Ensifer adhaerens strain isolated from a cave pool in the Wind Cave National Park.</title>
        <authorList>
            <person name="Eng W.W.H."/>
            <person name="Gan H.M."/>
            <person name="Barton H.A."/>
            <person name="Savka M.A."/>
        </authorList>
    </citation>
    <scope>NUCLEOTIDE SEQUENCE [LARGE SCALE GENOMIC DNA]</scope>
    <source>
        <strain evidence="7">SD006</strain>
    </source>
</reference>
<evidence type="ECO:0000256" key="1">
    <source>
        <dbReference type="SAM" id="MobiDB-lite"/>
    </source>
</evidence>
<dbReference type="PATRIC" id="fig|106592.7.peg.2095"/>
<gene>
    <name evidence="6" type="ORF">AC244_21260</name>
</gene>
<dbReference type="InterPro" id="IPR048389">
    <property type="entry name" value="YciQ-like_C"/>
</dbReference>
<accession>A0A0L8BN05</accession>
<comment type="caution">
    <text evidence="6">The sequence shown here is derived from an EMBL/GenBank/DDBJ whole genome shotgun (WGS) entry which is preliminary data.</text>
</comment>
<keyword evidence="3" id="KW-0732">Signal</keyword>
<feature type="signal peptide" evidence="3">
    <location>
        <begin position="1"/>
        <end position="20"/>
    </location>
</feature>
<feature type="compositionally biased region" description="Gly residues" evidence="1">
    <location>
        <begin position="628"/>
        <end position="646"/>
    </location>
</feature>
<feature type="domain" description="Predicted membrane protein YciQ-like C-terminal" evidence="5">
    <location>
        <begin position="274"/>
        <end position="434"/>
    </location>
</feature>
<sequence>MTRFVALLGMLFFLMATAGAGRADEAFSSYNSVIDVAKDGTLTVTETITANAEGNQIRRGIFRDLPLTFTDAKGRRSKVDFKLLSVERDGEEEPYRTESISGGIRIYTGSAEVFLPDGEHTFQFTYETSRQIRFFDDHDELYWNVTGTEWAFPIDEASATVTLPEGVRAEALDVFTGGYGATGKDARASEEGSEIFFATTRRLQPQEGLTIAIKMPKGSIDRPTASQENTWWLRDHLALLIAGAGLVVVALYYGRAWLKVGRDPARGVMVPRWDAPDGISPALVNYIDNRGFSGEGWTALSASALSLAVKGHVVLEDLKNAIVIAATGKGSSEKLPTGEASLIKAVNAAGGKLKIDRANGTKVQATGADFRNAMEREHRGKYYLANSGYIIAGVLLSVLAVAAVFLFGDLSEDSIPLVIVPVFIAFFVSILAVSFGKSLRREKSLMSRIMSIVVIAFIGFVAFTIFSSILAVVFYSAAETDELPLLFAIGGIVLVNVLFFFLMGAPTPLGTRMMDGIDGLRQYMTLAEKDRMNMQGAPEMSPRHFETLLPYAVALGVEKPWTETFDRWLLAAAAGAAAAAAYQPAWYHGDGLSSSTFGDRIGGFAGSMADTMTSSLPPPPKSSSSGFSTGGGFSGGGGGGGGGGGW</sequence>
<dbReference type="OrthoDB" id="9767603at2"/>
<dbReference type="InterPro" id="IPR018702">
    <property type="entry name" value="DUF2207"/>
</dbReference>
<evidence type="ECO:0000313" key="7">
    <source>
        <dbReference type="Proteomes" id="UP000037425"/>
    </source>
</evidence>
<dbReference type="Pfam" id="PF09972">
    <property type="entry name" value="DUF2207"/>
    <property type="match status" value="1"/>
</dbReference>
<feature type="transmembrane region" description="Helical" evidence="2">
    <location>
        <begin position="231"/>
        <end position="253"/>
    </location>
</feature>
<feature type="transmembrane region" description="Helical" evidence="2">
    <location>
        <begin position="483"/>
        <end position="504"/>
    </location>
</feature>
<evidence type="ECO:0000259" key="5">
    <source>
        <dbReference type="Pfam" id="PF20990"/>
    </source>
</evidence>
<dbReference type="Proteomes" id="UP000037425">
    <property type="component" value="Unassembled WGS sequence"/>
</dbReference>
<keyword evidence="2" id="KW-0812">Transmembrane</keyword>
<feature type="transmembrane region" description="Helical" evidence="2">
    <location>
        <begin position="448"/>
        <end position="477"/>
    </location>
</feature>
<name>A0A0L8BN05_ENSAD</name>
<evidence type="ECO:0000313" key="6">
    <source>
        <dbReference type="EMBL" id="KOF15945.1"/>
    </source>
</evidence>
<protein>
    <submittedName>
        <fullName evidence="6">Membrane protein</fullName>
    </submittedName>
</protein>
<feature type="chain" id="PRO_5005581367" evidence="3">
    <location>
        <begin position="21"/>
        <end position="646"/>
    </location>
</feature>
<feature type="transmembrane region" description="Helical" evidence="2">
    <location>
        <begin position="383"/>
        <end position="408"/>
    </location>
</feature>
<evidence type="ECO:0000259" key="4">
    <source>
        <dbReference type="Pfam" id="PF09972"/>
    </source>
</evidence>
<dbReference type="Pfam" id="PF20990">
    <property type="entry name" value="DUF2207_C"/>
    <property type="match status" value="2"/>
</dbReference>
<dbReference type="EMBL" id="LGAP01000016">
    <property type="protein sequence ID" value="KOF15945.1"/>
    <property type="molecule type" value="Genomic_DNA"/>
</dbReference>
<feature type="transmembrane region" description="Helical" evidence="2">
    <location>
        <begin position="414"/>
        <end position="436"/>
    </location>
</feature>
<feature type="region of interest" description="Disordered" evidence="1">
    <location>
        <begin position="608"/>
        <end position="646"/>
    </location>
</feature>
<evidence type="ECO:0000256" key="3">
    <source>
        <dbReference type="SAM" id="SignalP"/>
    </source>
</evidence>
<evidence type="ECO:0000256" key="2">
    <source>
        <dbReference type="SAM" id="Phobius"/>
    </source>
</evidence>
<proteinExistence type="predicted"/>
<feature type="domain" description="Predicted membrane protein YciQ-like C-terminal" evidence="5">
    <location>
        <begin position="449"/>
        <end position="565"/>
    </location>
</feature>